<dbReference type="Proteomes" id="UP000463857">
    <property type="component" value="Chromosome"/>
</dbReference>
<keyword evidence="1" id="KW-0812">Transmembrane</keyword>
<evidence type="ECO:0000313" key="4">
    <source>
        <dbReference type="Proteomes" id="UP000463857"/>
    </source>
</evidence>
<protein>
    <submittedName>
        <fullName evidence="3">Phosphatase PAP2 family protein</fullName>
    </submittedName>
</protein>
<feature type="transmembrane region" description="Helical" evidence="1">
    <location>
        <begin position="120"/>
        <end position="138"/>
    </location>
</feature>
<keyword evidence="1" id="KW-1133">Transmembrane helix</keyword>
<sequence length="270" mass="29946">MSLPDRSMPNDREDSVNAAWPSPHGAWFPRIWQVIVAAALFVAMFLNVLWDGPFRGLDQWLADAVQSWGIRELTPTGIEENEPWNTIGFLLSQTGGRWTNVTWILVLCVMAWVTDRTLVPLLRVGVAVFIMWAAVYPFKEWMDRSFPMDPAGDYFGAVGGLGGAYPSGHQTNSILLGSVGAWIAVQYIRQRWLRHLVCWYAVLAPIISAVAVIGMNYHWLTDVLGGAGMAVVLLWLLRAASATSAGQHLEARLTFSENQPPPGDRAANER</sequence>
<feature type="transmembrane region" description="Helical" evidence="1">
    <location>
        <begin position="219"/>
        <end position="237"/>
    </location>
</feature>
<keyword evidence="4" id="KW-1185">Reference proteome</keyword>
<reference evidence="3 4" key="1">
    <citation type="journal article" date="2018" name="Int. J. Syst. Evol. Microbiol.">
        <title>Epidermidibacterium keratini gen. nov., sp. nov., a member of the family Sporichthyaceae, isolated from keratin epidermis.</title>
        <authorList>
            <person name="Lee D.G."/>
            <person name="Trujillo M.E."/>
            <person name="Kang S."/>
            <person name="Nam J.J."/>
            <person name="Kim Y.J."/>
        </authorList>
    </citation>
    <scope>NUCLEOTIDE SEQUENCE [LARGE SCALE GENOMIC DNA]</scope>
    <source>
        <strain evidence="3 4">EPI-7</strain>
    </source>
</reference>
<keyword evidence="1" id="KW-0472">Membrane</keyword>
<evidence type="ECO:0000256" key="1">
    <source>
        <dbReference type="SAM" id="Phobius"/>
    </source>
</evidence>
<proteinExistence type="predicted"/>
<dbReference type="KEGG" id="eke:EK0264_17735"/>
<evidence type="ECO:0000313" key="3">
    <source>
        <dbReference type="EMBL" id="QHC01932.1"/>
    </source>
</evidence>
<evidence type="ECO:0000259" key="2">
    <source>
        <dbReference type="Pfam" id="PF01569"/>
    </source>
</evidence>
<feature type="transmembrane region" description="Helical" evidence="1">
    <location>
        <begin position="196"/>
        <end position="213"/>
    </location>
</feature>
<accession>A0A7L4YS95</accession>
<organism evidence="3 4">
    <name type="scientific">Epidermidibacterium keratini</name>
    <dbReference type="NCBI Taxonomy" id="1891644"/>
    <lineage>
        <taxon>Bacteria</taxon>
        <taxon>Bacillati</taxon>
        <taxon>Actinomycetota</taxon>
        <taxon>Actinomycetes</taxon>
        <taxon>Sporichthyales</taxon>
        <taxon>Sporichthyaceae</taxon>
        <taxon>Epidermidibacterium</taxon>
    </lineage>
</organism>
<dbReference type="EMBL" id="CP047156">
    <property type="protein sequence ID" value="QHC01932.1"/>
    <property type="molecule type" value="Genomic_DNA"/>
</dbReference>
<dbReference type="OrthoDB" id="5289372at2"/>
<dbReference type="InterPro" id="IPR036938">
    <property type="entry name" value="PAP2/HPO_sf"/>
</dbReference>
<dbReference type="InterPro" id="IPR000326">
    <property type="entry name" value="PAP2/HPO"/>
</dbReference>
<feature type="transmembrane region" description="Helical" evidence="1">
    <location>
        <begin position="31"/>
        <end position="50"/>
    </location>
</feature>
<dbReference type="SUPFAM" id="SSF48317">
    <property type="entry name" value="Acid phosphatase/Vanadium-dependent haloperoxidase"/>
    <property type="match status" value="1"/>
</dbReference>
<dbReference type="RefSeq" id="WP_159547056.1">
    <property type="nucleotide sequence ID" value="NZ_CP047156.1"/>
</dbReference>
<feature type="transmembrane region" description="Helical" evidence="1">
    <location>
        <begin position="98"/>
        <end position="114"/>
    </location>
</feature>
<dbReference type="AlphaFoldDB" id="A0A7L4YS95"/>
<gene>
    <name evidence="3" type="ORF">EK0264_17735</name>
</gene>
<dbReference type="Gene3D" id="1.20.144.10">
    <property type="entry name" value="Phosphatidic acid phosphatase type 2/haloperoxidase"/>
    <property type="match status" value="1"/>
</dbReference>
<name>A0A7L4YS95_9ACTN</name>
<dbReference type="Pfam" id="PF01569">
    <property type="entry name" value="PAP2"/>
    <property type="match status" value="1"/>
</dbReference>
<dbReference type="InParanoid" id="A0A7L4YS95"/>
<feature type="domain" description="Phosphatidic acid phosphatase type 2/haloperoxidase" evidence="2">
    <location>
        <begin position="162"/>
        <end position="239"/>
    </location>
</feature>